<accession>A0A1H3Y4M2</accession>
<dbReference type="SUPFAM" id="SSF53271">
    <property type="entry name" value="PRTase-like"/>
    <property type="match status" value="1"/>
</dbReference>
<evidence type="ECO:0000259" key="1">
    <source>
        <dbReference type="Pfam" id="PF14681"/>
    </source>
</evidence>
<dbReference type="InterPro" id="IPR050137">
    <property type="entry name" value="PyrR_bifunctional"/>
</dbReference>
<dbReference type="RefSeq" id="WP_089758641.1">
    <property type="nucleotide sequence ID" value="NZ_BKAT01000010.1"/>
</dbReference>
<gene>
    <name evidence="2" type="ORF">SAMN05660909_00651</name>
</gene>
<proteinExistence type="predicted"/>
<dbReference type="NCBIfam" id="NF001097">
    <property type="entry name" value="PRK00129.1"/>
    <property type="match status" value="1"/>
</dbReference>
<dbReference type="PANTHER" id="PTHR11608">
    <property type="entry name" value="BIFUNCTIONAL PROTEIN PYRR"/>
    <property type="match status" value="1"/>
</dbReference>
<sequence>MIINLSETNSLVGEWLSEIRSIDVQQDRMRFRRNMERVGEVAAYEISKTLDYEDKEVTTPLGIATCRVLKSQPVLATILRAGLALHQGVLHYFDKADHAFISAYRKHNHDGSFDISLEYVSTPSIDGQVLILSDPMLATGASLVKTIEHLEEIGKPSHIHLVVAIACTVGIEYVLRNTKSPITIWAGDIDDELTAKGYIVPGLGDAGDLAFGNKLQQ</sequence>
<dbReference type="InterPro" id="IPR029057">
    <property type="entry name" value="PRTase-like"/>
</dbReference>
<organism evidence="2 3">
    <name type="scientific">Chitinophaga terrae</name>
    <name type="common">ex Kim and Jung 2007</name>
    <dbReference type="NCBI Taxonomy" id="408074"/>
    <lineage>
        <taxon>Bacteria</taxon>
        <taxon>Pseudomonadati</taxon>
        <taxon>Bacteroidota</taxon>
        <taxon>Chitinophagia</taxon>
        <taxon>Chitinophagales</taxon>
        <taxon>Chitinophagaceae</taxon>
        <taxon>Chitinophaga</taxon>
    </lineage>
</organism>
<dbReference type="EMBL" id="FNRL01000002">
    <property type="protein sequence ID" value="SEA05788.1"/>
    <property type="molecule type" value="Genomic_DNA"/>
</dbReference>
<dbReference type="STRING" id="408074.SAMN05660909_00651"/>
<dbReference type="Pfam" id="PF14681">
    <property type="entry name" value="UPRTase"/>
    <property type="match status" value="1"/>
</dbReference>
<protein>
    <submittedName>
        <fullName evidence="2">Uracil phosphoribosyltransferase</fullName>
    </submittedName>
</protein>
<reference evidence="3" key="1">
    <citation type="submission" date="2016-10" db="EMBL/GenBank/DDBJ databases">
        <authorList>
            <person name="Varghese N."/>
            <person name="Submissions S."/>
        </authorList>
    </citation>
    <scope>NUCLEOTIDE SEQUENCE [LARGE SCALE GENOMIC DNA]</scope>
    <source>
        <strain evidence="3">DSM 23920</strain>
    </source>
</reference>
<feature type="domain" description="Phosphoribosyltransferase" evidence="1">
    <location>
        <begin position="10"/>
        <end position="212"/>
    </location>
</feature>
<evidence type="ECO:0000313" key="3">
    <source>
        <dbReference type="Proteomes" id="UP000199656"/>
    </source>
</evidence>
<dbReference type="AlphaFoldDB" id="A0A1H3Y4M2"/>
<dbReference type="OrthoDB" id="9781675at2"/>
<dbReference type="GO" id="GO:0016757">
    <property type="term" value="F:glycosyltransferase activity"/>
    <property type="evidence" value="ECO:0007669"/>
    <property type="project" value="UniProtKB-KW"/>
</dbReference>
<keyword evidence="3" id="KW-1185">Reference proteome</keyword>
<dbReference type="Proteomes" id="UP000199656">
    <property type="component" value="Unassembled WGS sequence"/>
</dbReference>
<keyword evidence="2" id="KW-0328">Glycosyltransferase</keyword>
<name>A0A1H3Y4M2_9BACT</name>
<dbReference type="PANTHER" id="PTHR11608:SF0">
    <property type="entry name" value="BIFUNCTIONAL PROTEIN PYRR"/>
    <property type="match status" value="1"/>
</dbReference>
<dbReference type="CDD" id="cd06223">
    <property type="entry name" value="PRTases_typeI"/>
    <property type="match status" value="1"/>
</dbReference>
<dbReference type="Gene3D" id="3.40.50.2020">
    <property type="match status" value="1"/>
</dbReference>
<keyword evidence="2" id="KW-0808">Transferase</keyword>
<dbReference type="InterPro" id="IPR000836">
    <property type="entry name" value="PRTase_dom"/>
</dbReference>
<evidence type="ECO:0000313" key="2">
    <source>
        <dbReference type="EMBL" id="SEA05788.1"/>
    </source>
</evidence>